<name>A0A7U2HXG9_PHANO</name>
<feature type="transmembrane region" description="Helical" evidence="1">
    <location>
        <begin position="21"/>
        <end position="47"/>
    </location>
</feature>
<protein>
    <submittedName>
        <fullName evidence="2">Uncharacterized protein</fullName>
    </submittedName>
</protein>
<dbReference type="Proteomes" id="UP000663193">
    <property type="component" value="Chromosome 4"/>
</dbReference>
<sequence length="52" mass="5983">MPTDAGGRAVACRDCCGHWQVFLILFVMVIPKIDFSLFVVFLSFVFYKDYLC</sequence>
<keyword evidence="1" id="KW-0472">Membrane</keyword>
<gene>
    <name evidence="2" type="ORF">JI435_404870</name>
</gene>
<keyword evidence="1" id="KW-0812">Transmembrane</keyword>
<reference evidence="3" key="1">
    <citation type="journal article" date="2021" name="BMC Genomics">
        <title>Chromosome-level genome assembly and manually-curated proteome of model necrotroph Parastagonospora nodorum Sn15 reveals a genome-wide trove of candidate effector homologs, and redundancy of virulence-related functions within an accessory chromosome.</title>
        <authorList>
            <person name="Bertazzoni S."/>
            <person name="Jones D.A.B."/>
            <person name="Phan H.T."/>
            <person name="Tan K.-C."/>
            <person name="Hane J.K."/>
        </authorList>
    </citation>
    <scope>NUCLEOTIDE SEQUENCE [LARGE SCALE GENOMIC DNA]</scope>
    <source>
        <strain evidence="3">SN15 / ATCC MYA-4574 / FGSC 10173)</strain>
    </source>
</reference>
<accession>A0A7U2HXG9</accession>
<proteinExistence type="predicted"/>
<organism evidence="2 3">
    <name type="scientific">Phaeosphaeria nodorum (strain SN15 / ATCC MYA-4574 / FGSC 10173)</name>
    <name type="common">Glume blotch fungus</name>
    <name type="synonym">Parastagonospora nodorum</name>
    <dbReference type="NCBI Taxonomy" id="321614"/>
    <lineage>
        <taxon>Eukaryota</taxon>
        <taxon>Fungi</taxon>
        <taxon>Dikarya</taxon>
        <taxon>Ascomycota</taxon>
        <taxon>Pezizomycotina</taxon>
        <taxon>Dothideomycetes</taxon>
        <taxon>Pleosporomycetidae</taxon>
        <taxon>Pleosporales</taxon>
        <taxon>Pleosporineae</taxon>
        <taxon>Phaeosphaeriaceae</taxon>
        <taxon>Parastagonospora</taxon>
    </lineage>
</organism>
<evidence type="ECO:0000313" key="3">
    <source>
        <dbReference type="Proteomes" id="UP000663193"/>
    </source>
</evidence>
<evidence type="ECO:0000256" key="1">
    <source>
        <dbReference type="SAM" id="Phobius"/>
    </source>
</evidence>
<keyword evidence="3" id="KW-1185">Reference proteome</keyword>
<dbReference type="AlphaFoldDB" id="A0A7U2HXG9"/>
<evidence type="ECO:0000313" key="2">
    <source>
        <dbReference type="EMBL" id="QRC93974.1"/>
    </source>
</evidence>
<dbReference type="EMBL" id="CP069026">
    <property type="protein sequence ID" value="QRC93974.1"/>
    <property type="molecule type" value="Genomic_DNA"/>
</dbReference>
<keyword evidence="1" id="KW-1133">Transmembrane helix</keyword>
<dbReference type="VEuPathDB" id="FungiDB:JI435_404870"/>